<protein>
    <submittedName>
        <fullName evidence="2">Putative transcriptional regulator</fullName>
    </submittedName>
</protein>
<feature type="domain" description="HTH cro/C1-type" evidence="1">
    <location>
        <begin position="14"/>
        <end position="67"/>
    </location>
</feature>
<name>A0A485AVE9_RAOPL</name>
<organism evidence="2 3">
    <name type="scientific">Raoultella planticola</name>
    <name type="common">Klebsiella planticola</name>
    <dbReference type="NCBI Taxonomy" id="575"/>
    <lineage>
        <taxon>Bacteria</taxon>
        <taxon>Pseudomonadati</taxon>
        <taxon>Pseudomonadota</taxon>
        <taxon>Gammaproteobacteria</taxon>
        <taxon>Enterobacterales</taxon>
        <taxon>Enterobacteriaceae</taxon>
        <taxon>Klebsiella/Raoultella group</taxon>
        <taxon>Raoultella</taxon>
    </lineage>
</organism>
<dbReference type="GO" id="GO:0003677">
    <property type="term" value="F:DNA binding"/>
    <property type="evidence" value="ECO:0007669"/>
    <property type="project" value="InterPro"/>
</dbReference>
<dbReference type="InterPro" id="IPR010982">
    <property type="entry name" value="Lambda_DNA-bd_dom_sf"/>
</dbReference>
<dbReference type="PROSITE" id="PS50943">
    <property type="entry name" value="HTH_CROC1"/>
    <property type="match status" value="1"/>
</dbReference>
<dbReference type="Gene3D" id="1.10.260.40">
    <property type="entry name" value="lambda repressor-like DNA-binding domains"/>
    <property type="match status" value="1"/>
</dbReference>
<dbReference type="AlphaFoldDB" id="A0A485AVE9"/>
<reference evidence="2 3" key="1">
    <citation type="submission" date="2019-03" db="EMBL/GenBank/DDBJ databases">
        <authorList>
            <consortium name="Pathogen Informatics"/>
        </authorList>
    </citation>
    <scope>NUCLEOTIDE SEQUENCE [LARGE SCALE GENOMIC DNA]</scope>
    <source>
        <strain evidence="2 3">NCTC12998</strain>
    </source>
</reference>
<evidence type="ECO:0000313" key="2">
    <source>
        <dbReference type="EMBL" id="VFS64905.1"/>
    </source>
</evidence>
<dbReference type="CDD" id="cd00093">
    <property type="entry name" value="HTH_XRE"/>
    <property type="match status" value="1"/>
</dbReference>
<dbReference type="Proteomes" id="UP000345637">
    <property type="component" value="Unassembled WGS sequence"/>
</dbReference>
<dbReference type="RefSeq" id="WP_050500333.1">
    <property type="nucleotide sequence ID" value="NZ_CADCYG010000004.1"/>
</dbReference>
<evidence type="ECO:0000313" key="3">
    <source>
        <dbReference type="Proteomes" id="UP000345637"/>
    </source>
</evidence>
<dbReference type="EMBL" id="CAADJE010000022">
    <property type="protein sequence ID" value="VFS64905.1"/>
    <property type="molecule type" value="Genomic_DNA"/>
</dbReference>
<sequence>MKENLTNEMASAHIKQLRAKTGLTQEEFCETFALNLNTYRHWERGDRKPTGSSLVLLKLIEESFHEVLSIMNKIKGDGPIMSDGKTLILRSLEQERFLTFDRFVKESSFVSNDAICALIKANGFPFVSFLNDKEKVVFSAGYETEDMKNVFWFNNNDNMYGGSLKSVIEKTYSAIYAIEVDLQDAVYWTPEMRNTRIVDIIDKTGIDGDFFNNIVRNW</sequence>
<dbReference type="SUPFAM" id="SSF47413">
    <property type="entry name" value="lambda repressor-like DNA-binding domains"/>
    <property type="match status" value="1"/>
</dbReference>
<evidence type="ECO:0000259" key="1">
    <source>
        <dbReference type="PROSITE" id="PS50943"/>
    </source>
</evidence>
<accession>A0A485AVE9</accession>
<dbReference type="SMART" id="SM00530">
    <property type="entry name" value="HTH_XRE"/>
    <property type="match status" value="1"/>
</dbReference>
<proteinExistence type="predicted"/>
<dbReference type="InterPro" id="IPR001387">
    <property type="entry name" value="Cro/C1-type_HTH"/>
</dbReference>
<gene>
    <name evidence="2" type="ORF">NCTC12998_02742</name>
</gene>
<dbReference type="Pfam" id="PF01381">
    <property type="entry name" value="HTH_3"/>
    <property type="match status" value="1"/>
</dbReference>